<gene>
    <name evidence="19" type="ORF">MCUN1_003143</name>
</gene>
<keyword evidence="13 16" id="KW-0862">Zinc</keyword>
<dbReference type="GO" id="GO:1990116">
    <property type="term" value="P:ribosome-associated ubiquitin-dependent protein catabolic process"/>
    <property type="evidence" value="ECO:0007669"/>
    <property type="project" value="UniProtKB-UniRule"/>
</dbReference>
<evidence type="ECO:0000256" key="16">
    <source>
        <dbReference type="RuleBase" id="RU367090"/>
    </source>
</evidence>
<comment type="subunit">
    <text evidence="16">Component of the ribosome quality control complex (RQC).</text>
</comment>
<dbReference type="Gene3D" id="3.30.40.10">
    <property type="entry name" value="Zinc/RING finger domain, C3HC4 (zinc finger)"/>
    <property type="match status" value="1"/>
</dbReference>
<comment type="function">
    <text evidence="14">E3 ubiquitin-protein ligase component of the ribosome quality control complex (RQC), a ribosome-associated complex that mediates ubiquitination and extraction of incompletely synthesized nascent chains for proteasomal degradation. Mediates ubiquitination of proteins derived from mRNAs lacking stop codons (non-stop proteins) and other translation arrest products induced by poly-lysine sequences and tandem rare codons. Ubiquitination leads to CDC48 recruitment for extraction and degradation of the incomplete translation product. May indirectly play a role in chromatin function and transcription.</text>
</comment>
<keyword evidence="8 16" id="KW-0808">Transferase</keyword>
<keyword evidence="7" id="KW-0963">Cytoplasm</keyword>
<organism evidence="19 20">
    <name type="scientific">Malassezia cuniculi</name>
    <dbReference type="NCBI Taxonomy" id="948313"/>
    <lineage>
        <taxon>Eukaryota</taxon>
        <taxon>Fungi</taxon>
        <taxon>Dikarya</taxon>
        <taxon>Basidiomycota</taxon>
        <taxon>Ustilaginomycotina</taxon>
        <taxon>Malasseziomycetes</taxon>
        <taxon>Malasseziales</taxon>
        <taxon>Malasseziaceae</taxon>
        <taxon>Malassezia</taxon>
    </lineage>
</organism>
<dbReference type="PANTHER" id="PTHR12389:SF0">
    <property type="entry name" value="E3 UBIQUITIN-PROTEIN LIGASE LISTERIN"/>
    <property type="match status" value="1"/>
</dbReference>
<evidence type="ECO:0000256" key="2">
    <source>
        <dbReference type="ARBA" id="ARBA00004514"/>
    </source>
</evidence>
<evidence type="ECO:0000313" key="19">
    <source>
        <dbReference type="EMBL" id="WFD36265.1"/>
    </source>
</evidence>
<dbReference type="SMART" id="SM00744">
    <property type="entry name" value="RINGv"/>
    <property type="match status" value="1"/>
</dbReference>
<keyword evidence="20" id="KW-1185">Reference proteome</keyword>
<dbReference type="InterPro" id="IPR054476">
    <property type="entry name" value="Ltn1_N"/>
</dbReference>
<dbReference type="GO" id="GO:0043023">
    <property type="term" value="F:ribosomal large subunit binding"/>
    <property type="evidence" value="ECO:0007669"/>
    <property type="project" value="TreeGrafter"/>
</dbReference>
<feature type="compositionally biased region" description="Basic residues" evidence="17">
    <location>
        <begin position="34"/>
        <end position="50"/>
    </location>
</feature>
<dbReference type="SUPFAM" id="SSF48371">
    <property type="entry name" value="ARM repeat"/>
    <property type="match status" value="1"/>
</dbReference>
<evidence type="ECO:0000256" key="8">
    <source>
        <dbReference type="ARBA" id="ARBA00022679"/>
    </source>
</evidence>
<dbReference type="Pfam" id="PF13639">
    <property type="entry name" value="zf-RING_2"/>
    <property type="match status" value="1"/>
</dbReference>
<dbReference type="InterPro" id="IPR054478">
    <property type="entry name" value="LTN1_UBC"/>
</dbReference>
<dbReference type="Pfam" id="PF22958">
    <property type="entry name" value="Ltn1_1st"/>
    <property type="match status" value="1"/>
</dbReference>
<evidence type="ECO:0000256" key="13">
    <source>
        <dbReference type="ARBA" id="ARBA00022833"/>
    </source>
</evidence>
<keyword evidence="10" id="KW-0677">Repeat</keyword>
<dbReference type="FunFam" id="3.30.40.10:FF:000038">
    <property type="entry name" value="E3 ubiquitin-protein ligase listerin"/>
    <property type="match status" value="1"/>
</dbReference>
<keyword evidence="11 15" id="KW-0863">Zinc-finger</keyword>
<evidence type="ECO:0000256" key="1">
    <source>
        <dbReference type="ARBA" id="ARBA00000900"/>
    </source>
</evidence>
<dbReference type="PROSITE" id="PS50089">
    <property type="entry name" value="ZF_RING_2"/>
    <property type="match status" value="1"/>
</dbReference>
<dbReference type="InterPro" id="IPR039795">
    <property type="entry name" value="LTN1/Rkr1"/>
</dbReference>
<feature type="region of interest" description="Disordered" evidence="17">
    <location>
        <begin position="1"/>
        <end position="66"/>
    </location>
</feature>
<evidence type="ECO:0000256" key="7">
    <source>
        <dbReference type="ARBA" id="ARBA00022490"/>
    </source>
</evidence>
<name>A0AAF0ET30_9BASI</name>
<evidence type="ECO:0000259" key="18">
    <source>
        <dbReference type="PROSITE" id="PS50089"/>
    </source>
</evidence>
<evidence type="ECO:0000256" key="17">
    <source>
        <dbReference type="SAM" id="MobiDB-lite"/>
    </source>
</evidence>
<keyword evidence="12 16" id="KW-0833">Ubl conjugation pathway</keyword>
<feature type="compositionally biased region" description="Low complexity" evidence="17">
    <location>
        <begin position="1"/>
        <end position="12"/>
    </location>
</feature>
<evidence type="ECO:0000313" key="20">
    <source>
        <dbReference type="Proteomes" id="UP001219933"/>
    </source>
</evidence>
<dbReference type="GO" id="GO:0005829">
    <property type="term" value="C:cytosol"/>
    <property type="evidence" value="ECO:0007669"/>
    <property type="project" value="UniProtKB-SubCell"/>
</dbReference>
<keyword evidence="9 16" id="KW-0479">Metal-binding</keyword>
<accession>A0AAF0ET30</accession>
<evidence type="ECO:0000256" key="14">
    <source>
        <dbReference type="ARBA" id="ARBA00055150"/>
    </source>
</evidence>
<comment type="pathway">
    <text evidence="3 16">Protein modification; protein ubiquitination.</text>
</comment>
<dbReference type="GO" id="GO:0072344">
    <property type="term" value="P:rescue of stalled ribosome"/>
    <property type="evidence" value="ECO:0007669"/>
    <property type="project" value="UniProtKB-UniRule"/>
</dbReference>
<dbReference type="Proteomes" id="UP001219933">
    <property type="component" value="Chromosome 4"/>
</dbReference>
<dbReference type="GO" id="GO:1990112">
    <property type="term" value="C:RQC complex"/>
    <property type="evidence" value="ECO:0007669"/>
    <property type="project" value="UniProtKB-UniRule"/>
</dbReference>
<comment type="function">
    <text evidence="16">E3 ubiquitin-protein ligase. Component of the ribosome quality control complex (RQC), a ribosome-associated complex that mediates ubiquitination and extraction of incompletely synthesized nascent chains for proteasomal degradation.</text>
</comment>
<dbReference type="Pfam" id="PF23009">
    <property type="entry name" value="UBC_like"/>
    <property type="match status" value="1"/>
</dbReference>
<evidence type="ECO:0000256" key="6">
    <source>
        <dbReference type="ARBA" id="ARBA00017157"/>
    </source>
</evidence>
<reference evidence="19" key="1">
    <citation type="submission" date="2023-03" db="EMBL/GenBank/DDBJ databases">
        <title>Mating type loci evolution in Malassezia.</title>
        <authorList>
            <person name="Coelho M.A."/>
        </authorList>
    </citation>
    <scope>NUCLEOTIDE SEQUENCE</scope>
    <source>
        <strain evidence="19">CBS 11721</strain>
    </source>
</reference>
<evidence type="ECO:0000256" key="12">
    <source>
        <dbReference type="ARBA" id="ARBA00022786"/>
    </source>
</evidence>
<proteinExistence type="inferred from homology"/>
<protein>
    <recommendedName>
        <fullName evidence="6 16">E3 ubiquitin-protein ligase listerin</fullName>
        <ecNumber evidence="5 16">2.3.2.27</ecNumber>
    </recommendedName>
    <alternativeName>
        <fullName evidence="16">RING-type E3 ubiquitin transferase listerin</fullName>
    </alternativeName>
</protein>
<evidence type="ECO:0000256" key="4">
    <source>
        <dbReference type="ARBA" id="ARBA00007997"/>
    </source>
</evidence>
<evidence type="ECO:0000256" key="11">
    <source>
        <dbReference type="ARBA" id="ARBA00022771"/>
    </source>
</evidence>
<dbReference type="InterPro" id="IPR039804">
    <property type="entry name" value="RING-CH-C4HC3_LTN1"/>
</dbReference>
<dbReference type="InterPro" id="IPR011016">
    <property type="entry name" value="Znf_RING-CH"/>
</dbReference>
<evidence type="ECO:0000256" key="5">
    <source>
        <dbReference type="ARBA" id="ARBA00012483"/>
    </source>
</evidence>
<sequence>MGKGGKSSASAATRKKKAAKAAAKANAPPPPQRGQKRRTKKEKAQQKKKFVPPQKPPQPPPYPLESMGLASLLPDELVMIFRRAVKKDIVTRIRTMESLLAWINGQLPESEAMSVSERFDALALAIPCWVYLFPRLAMSRSQRLRLLTMQVFARILETPPEDASSPRDELLMPVNIEAILGFFAVIAHDTNRQVAQLSLSLWNSFVSWDETVGKVNIRDYVGIIVEHLHPLLLSDSPAENIALVTPVLQVTSSSDVSVDLDAKARDDANVDESAEALDRRLVAGGLGVLGWLLSSGYTDGLDVFIDSQSVWSSFQSTSGNGVENPQGRAQAWSLLSKAYVAIPDAIEANIATILPAAFEGAWTESDTVVLKTMLPSFLPLLKRHSDAWLDNDDSSDGEDEPNTSPLAGFESWIQTIAPLQPQLCFPTVIVFLSTMPKELLPSSAEEGRDFLAPFFASGDALIRSGLSAVLSGWDAYVNMLCECIVYFAHQLEDPEEARIFAGEHLNSTWKSHAVGKHDTATLPERLWPSTARAVAKGIAALNTTNGVWLVIDAANELSKHSQPSTESLAIWHDQTLAVINDAHSPSALTAVAKILSSPFTDDEVKDKAFGLLVERLDVTKTSTDLTGPLEALSNWHSKDPAPRTERLCTDESLAPALRSVYITAYLLSSNAATALATSFWDRIVATADASTVPLLEGHAYAALESQMWGGEADMERVLAATRALPRAPGTSAVAHTLRVLPDAERMDAALTVAASGAPDSLLWISDPLVSLASGPAPVTDDVAPLVRGIDAFSVAIDADVSLAGEVIWALPYVLFAAMCLEDALLAGNKDMARALAGARKPQEALVRLVQLATRLISRASASLHDDWHTKATATLTGRGEAPKDELYACFASLWTRSANSVQHARVFSRLLHGLLSISAASASDGESWMRIALGKNVPTQLAGAILLATRETARDTRTYDRVRNELVAELGGVTPQRADTEGTRMLALIECATPPTSWGIPLVPVQRAVFALQGIQKWLTSDEELGDDLFTRLAVLFNELAPVVQNATGRVLELMIDTAEENLAAAQLDEHSSWLSLYYTLKLVHTLYTLESDQVREMLAQRRRALNQGIRDVFVALALYSDRLSETQHATVELAVLLAEDLKVDAFASDEHRAALLQALVDPCESQKLHVAVFNRVCQLAQEYVREQVVEMAVAHGESNAELPRVLVEHIAHTPVPDASVWDLDSADDTPRAQFAYLLTWLALLCHFDEASLSLSTSFAQQLHAHTSRLLAGLFKIIGGDRVVRPLDAARIAIDEVLYAELDLQSPRALQALAAHVYLRMLEHLAPQVRDWWLSERDRQLSLYVATFTSKHCSPLLAARELEHIKAPDALSTLNDESMSVKVMSSNEVVATYTIDEYPMEIGVRIPPDFPLHGIEIRDIKRIGVSEAQWRAWLLAVQQLLRGKNGLVLDALTLFKHNVETKFQGYEGAECAICYSIISPTDHTLPNKPCRTCKKRFHGSCLFKWVSTSGASTCPLCRSIL</sequence>
<evidence type="ECO:0000256" key="10">
    <source>
        <dbReference type="ARBA" id="ARBA00022737"/>
    </source>
</evidence>
<dbReference type="InterPro" id="IPR054477">
    <property type="entry name" value="LTN1_E3_ligase_6th"/>
</dbReference>
<dbReference type="CDD" id="cd16491">
    <property type="entry name" value="RING-CH-C4HC3_LTN1"/>
    <property type="match status" value="1"/>
</dbReference>
<dbReference type="PANTHER" id="PTHR12389">
    <property type="entry name" value="ZINC FINGER PROTEIN 294"/>
    <property type="match status" value="1"/>
</dbReference>
<evidence type="ECO:0000256" key="9">
    <source>
        <dbReference type="ARBA" id="ARBA00022723"/>
    </source>
</evidence>
<feature type="domain" description="RING-type" evidence="18">
    <location>
        <begin position="1471"/>
        <end position="1518"/>
    </location>
</feature>
<evidence type="ECO:0000256" key="3">
    <source>
        <dbReference type="ARBA" id="ARBA00004906"/>
    </source>
</evidence>
<dbReference type="GO" id="GO:0008270">
    <property type="term" value="F:zinc ion binding"/>
    <property type="evidence" value="ECO:0007669"/>
    <property type="project" value="UniProtKB-KW"/>
</dbReference>
<dbReference type="InterPro" id="IPR001841">
    <property type="entry name" value="Znf_RING"/>
</dbReference>
<dbReference type="GO" id="GO:0061630">
    <property type="term" value="F:ubiquitin protein ligase activity"/>
    <property type="evidence" value="ECO:0007669"/>
    <property type="project" value="UniProtKB-UniRule"/>
</dbReference>
<dbReference type="EMBL" id="CP119880">
    <property type="protein sequence ID" value="WFD36265.1"/>
    <property type="molecule type" value="Genomic_DNA"/>
</dbReference>
<evidence type="ECO:0000256" key="15">
    <source>
        <dbReference type="PROSITE-ProRule" id="PRU00175"/>
    </source>
</evidence>
<dbReference type="InterPro" id="IPR013083">
    <property type="entry name" value="Znf_RING/FYVE/PHD"/>
</dbReference>
<comment type="similarity">
    <text evidence="4 16">Belongs to the LTN1 family.</text>
</comment>
<dbReference type="SUPFAM" id="SSF57850">
    <property type="entry name" value="RING/U-box"/>
    <property type="match status" value="1"/>
</dbReference>
<dbReference type="InterPro" id="IPR016024">
    <property type="entry name" value="ARM-type_fold"/>
</dbReference>
<comment type="catalytic activity">
    <reaction evidence="1 16">
        <text>S-ubiquitinyl-[E2 ubiquitin-conjugating enzyme]-L-cysteine + [acceptor protein]-L-lysine = [E2 ubiquitin-conjugating enzyme]-L-cysteine + N(6)-ubiquitinyl-[acceptor protein]-L-lysine.</text>
        <dbReference type="EC" id="2.3.2.27"/>
    </reaction>
</comment>
<dbReference type="EC" id="2.3.2.27" evidence="5 16"/>
<comment type="subcellular location">
    <subcellularLocation>
        <location evidence="2">Cytoplasm</location>
        <location evidence="2">Cytosol</location>
    </subcellularLocation>
</comment>
<dbReference type="Pfam" id="PF22999">
    <property type="entry name" value="LTN1_E3_ligase_6th"/>
    <property type="match status" value="1"/>
</dbReference>
<feature type="compositionally biased region" description="Pro residues" evidence="17">
    <location>
        <begin position="53"/>
        <end position="63"/>
    </location>
</feature>